<proteinExistence type="predicted"/>
<dbReference type="PANTHER" id="PTHR45845:SF2">
    <property type="entry name" value="RIKEN CDNA D630003M21 GENE"/>
    <property type="match status" value="1"/>
</dbReference>
<dbReference type="InterPro" id="IPR052231">
    <property type="entry name" value="Rho_GEF_signaling-related"/>
</dbReference>
<accession>Q4S808</accession>
<dbReference type="KEGG" id="tng:GSTEN00022557G001"/>
<gene>
    <name evidence="1" type="ORF">GSTENG00022557001</name>
</gene>
<reference evidence="1" key="2">
    <citation type="submission" date="2004-02" db="EMBL/GenBank/DDBJ databases">
        <authorList>
            <consortium name="Genoscope"/>
            <consortium name="Whitehead Institute Centre for Genome Research"/>
        </authorList>
    </citation>
    <scope>NUCLEOTIDE SEQUENCE</scope>
</reference>
<dbReference type="AlphaFoldDB" id="Q4S808"/>
<reference evidence="1" key="1">
    <citation type="journal article" date="2004" name="Nature">
        <title>Genome duplication in the teleost fish Tetraodon nigroviridis reveals the early vertebrate proto-karyotype.</title>
        <authorList>
            <person name="Jaillon O."/>
            <person name="Aury J.-M."/>
            <person name="Brunet F."/>
            <person name="Petit J.-L."/>
            <person name="Stange-Thomann N."/>
            <person name="Mauceli E."/>
            <person name="Bouneau L."/>
            <person name="Fischer C."/>
            <person name="Ozouf-Costaz C."/>
            <person name="Bernot A."/>
            <person name="Nicaud S."/>
            <person name="Jaffe D."/>
            <person name="Fisher S."/>
            <person name="Lutfalla G."/>
            <person name="Dossat C."/>
            <person name="Segurens B."/>
            <person name="Dasilva C."/>
            <person name="Salanoubat M."/>
            <person name="Levy M."/>
            <person name="Boudet N."/>
            <person name="Castellano S."/>
            <person name="Anthouard V."/>
            <person name="Jubin C."/>
            <person name="Castelli V."/>
            <person name="Katinka M."/>
            <person name="Vacherie B."/>
            <person name="Biemont C."/>
            <person name="Skalli Z."/>
            <person name="Cattolico L."/>
            <person name="Poulain J."/>
            <person name="De Berardinis V."/>
            <person name="Cruaud C."/>
            <person name="Duprat S."/>
            <person name="Brottier P."/>
            <person name="Coutanceau J.-P."/>
            <person name="Gouzy J."/>
            <person name="Parra G."/>
            <person name="Lardier G."/>
            <person name="Chapple C."/>
            <person name="McKernan K.J."/>
            <person name="McEwan P."/>
            <person name="Bosak S."/>
            <person name="Kellis M."/>
            <person name="Volff J.-N."/>
            <person name="Guigo R."/>
            <person name="Zody M.C."/>
            <person name="Mesirov J."/>
            <person name="Lindblad-Toh K."/>
            <person name="Birren B."/>
            <person name="Nusbaum C."/>
            <person name="Kahn D."/>
            <person name="Robinson-Rechavi M."/>
            <person name="Laudet V."/>
            <person name="Schachter V."/>
            <person name="Quetier F."/>
            <person name="Saurin W."/>
            <person name="Scarpelli C."/>
            <person name="Wincker P."/>
            <person name="Lander E.S."/>
            <person name="Weissenbach J."/>
            <person name="Roest Crollius H."/>
        </authorList>
    </citation>
    <scope>NUCLEOTIDE SEQUENCE [LARGE SCALE GENOMIC DNA]</scope>
</reference>
<protein>
    <submittedName>
        <fullName evidence="1">(spotted green pufferfish) hypothetical protein</fullName>
    </submittedName>
</protein>
<feature type="non-terminal residue" evidence="1">
    <location>
        <position position="295"/>
    </location>
</feature>
<evidence type="ECO:0000313" key="1">
    <source>
        <dbReference type="EMBL" id="CAG03224.1"/>
    </source>
</evidence>
<organism evidence="1">
    <name type="scientific">Tetraodon nigroviridis</name>
    <name type="common">Spotted green pufferfish</name>
    <name type="synonym">Chelonodon nigroviridis</name>
    <dbReference type="NCBI Taxonomy" id="99883"/>
    <lineage>
        <taxon>Eukaryota</taxon>
        <taxon>Metazoa</taxon>
        <taxon>Chordata</taxon>
        <taxon>Craniata</taxon>
        <taxon>Vertebrata</taxon>
        <taxon>Euteleostomi</taxon>
        <taxon>Actinopterygii</taxon>
        <taxon>Neopterygii</taxon>
        <taxon>Teleostei</taxon>
        <taxon>Neoteleostei</taxon>
        <taxon>Acanthomorphata</taxon>
        <taxon>Eupercaria</taxon>
        <taxon>Tetraodontiformes</taxon>
        <taxon>Tetradontoidea</taxon>
        <taxon>Tetraodontidae</taxon>
        <taxon>Tetraodon</taxon>
    </lineage>
</organism>
<comment type="caution">
    <text evidence="1">The sequence shown here is derived from an EMBL/GenBank/DDBJ whole genome shotgun (WGS) entry which is preliminary data.</text>
</comment>
<sequence length="295" mass="33751">LESSIQNLLSVLYPPFEATAPTLLSQLFQIIEGRYEGDALRCLLDFLVPAKHILDTVQQAACAQYSDVLFLCEGWPLCLHDRVVVHFAPIDPSLLQPGDFYLRVAPFCDQSARILVCSLLEEEGLLLEVVEETPIPETSYPCLFTRDWLEEINQGRHGTPLRRCLLAAQQGTTGGVRRSPRLWWTPRRGASWSWWKVRISGGEKTPSRAQRFLSCTWSSVRTARLSDWSRQRSAGGRRWLQLRHRDPGSLPPHTPGLTTCPWGPRTPEPTLCIWEWQLSQVMLKHSQSLYFCKWN</sequence>
<dbReference type="PANTHER" id="PTHR45845">
    <property type="entry name" value="RHO GUANINE NUCLEOTIDE EXCHANGE FACTOR-RELATED"/>
    <property type="match status" value="1"/>
</dbReference>
<dbReference type="EMBL" id="CAAE01014710">
    <property type="protein sequence ID" value="CAG03224.1"/>
    <property type="molecule type" value="Genomic_DNA"/>
</dbReference>
<name>Q4S808_TETNG</name>
<dbReference type="OrthoDB" id="6152532at2759"/>